<evidence type="ECO:0008006" key="4">
    <source>
        <dbReference type="Google" id="ProtNLM"/>
    </source>
</evidence>
<keyword evidence="1" id="KW-0472">Membrane</keyword>
<accession>Q64QZ0</accession>
<evidence type="ECO:0000313" key="3">
    <source>
        <dbReference type="Proteomes" id="UP000002197"/>
    </source>
</evidence>
<dbReference type="Proteomes" id="UP000002197">
    <property type="component" value="Chromosome"/>
</dbReference>
<proteinExistence type="predicted"/>
<feature type="transmembrane region" description="Helical" evidence="1">
    <location>
        <begin position="20"/>
        <end position="41"/>
    </location>
</feature>
<dbReference type="EMBL" id="AP006841">
    <property type="protein sequence ID" value="BAD50091.1"/>
    <property type="molecule type" value="Genomic_DNA"/>
</dbReference>
<evidence type="ECO:0000256" key="1">
    <source>
        <dbReference type="SAM" id="Phobius"/>
    </source>
</evidence>
<name>Q64QZ0_BACFR</name>
<organism evidence="2 3">
    <name type="scientific">Bacteroides fragilis (strain YCH46)</name>
    <dbReference type="NCBI Taxonomy" id="295405"/>
    <lineage>
        <taxon>Bacteria</taxon>
        <taxon>Pseudomonadati</taxon>
        <taxon>Bacteroidota</taxon>
        <taxon>Bacteroidia</taxon>
        <taxon>Bacteroidales</taxon>
        <taxon>Bacteroidaceae</taxon>
        <taxon>Bacteroides</taxon>
    </lineage>
</organism>
<protein>
    <recommendedName>
        <fullName evidence="4">Transmembrane protein</fullName>
    </recommendedName>
</protein>
<keyword evidence="1" id="KW-1133">Transmembrane helix</keyword>
<gene>
    <name evidence="2" type="ordered locus">BF3347</name>
</gene>
<reference evidence="2 3" key="1">
    <citation type="journal article" date="2004" name="Proc. Natl. Acad. Sci. U.S.A.">
        <title>Genomic analysis of Bacteroides fragilis reveals extensive DNA inversions regulating cell surface adaptation.</title>
        <authorList>
            <person name="Kuwahara T."/>
            <person name="Yamashita A."/>
            <person name="Hirakawa H."/>
            <person name="Nakayama H."/>
            <person name="Toh H."/>
            <person name="Okada N."/>
            <person name="Kuhara S."/>
            <person name="Hattori M."/>
            <person name="Hayashi T."/>
            <person name="Ohnishi Y."/>
        </authorList>
    </citation>
    <scope>NUCLEOTIDE SEQUENCE [LARGE SCALE GENOMIC DNA]</scope>
    <source>
        <strain evidence="2 3">YCH46</strain>
    </source>
</reference>
<dbReference type="AlphaFoldDB" id="Q64QZ0"/>
<sequence length="62" mass="7495">MELRKRQVEDGRMELPDIYIWYTLLYVNAVVFLFLFIRGLFYDYIRVSVFGSCVLKAHEEEV</sequence>
<keyword evidence="1" id="KW-0812">Transmembrane</keyword>
<dbReference type="KEGG" id="bfr:BF3347"/>
<dbReference type="HOGENOM" id="CLU_2894549_0_0_10"/>
<evidence type="ECO:0000313" key="2">
    <source>
        <dbReference type="EMBL" id="BAD50091.1"/>
    </source>
</evidence>